<keyword evidence="2" id="KW-1185">Reference proteome</keyword>
<proteinExistence type="predicted"/>
<organism evidence="1 2">
    <name type="scientific">Dentiscutata heterogama</name>
    <dbReference type="NCBI Taxonomy" id="1316150"/>
    <lineage>
        <taxon>Eukaryota</taxon>
        <taxon>Fungi</taxon>
        <taxon>Fungi incertae sedis</taxon>
        <taxon>Mucoromycota</taxon>
        <taxon>Glomeromycotina</taxon>
        <taxon>Glomeromycetes</taxon>
        <taxon>Diversisporales</taxon>
        <taxon>Gigasporaceae</taxon>
        <taxon>Dentiscutata</taxon>
    </lineage>
</organism>
<evidence type="ECO:0000313" key="2">
    <source>
        <dbReference type="Proteomes" id="UP000789702"/>
    </source>
</evidence>
<sequence length="270" mass="29837">MLNDKSGKSELPWVLNLYKNLLAYSAPVFITIEGAATAIAIVISRNIVRNMTDDDSQRAQVCLLIASIATYVTSFYALYVIYSIPGMDIITATLIGSVLTLVIVTTILMFINGEGIITDAALLFAYNIYCIYMLSINWNRESKKSGSAILIDHEKLSLPLATLQTIGINTKTFLKGVTNFLGTFRSISAIQKALSLQAFISLVYRTGIVSIAFYSVREADEDESLIGQTVLNFITAFTTPVLIAVYTHLLLSHYEYLNSDDSLWRWVGIG</sequence>
<accession>A0ACA9L6H0</accession>
<dbReference type="EMBL" id="CAJVPU010002921">
    <property type="protein sequence ID" value="CAG8509975.1"/>
    <property type="molecule type" value="Genomic_DNA"/>
</dbReference>
<evidence type="ECO:0000313" key="1">
    <source>
        <dbReference type="EMBL" id="CAG8509975.1"/>
    </source>
</evidence>
<dbReference type="Proteomes" id="UP000789702">
    <property type="component" value="Unassembled WGS sequence"/>
</dbReference>
<reference evidence="1" key="1">
    <citation type="submission" date="2021-06" db="EMBL/GenBank/DDBJ databases">
        <authorList>
            <person name="Kallberg Y."/>
            <person name="Tangrot J."/>
            <person name="Rosling A."/>
        </authorList>
    </citation>
    <scope>NUCLEOTIDE SEQUENCE</scope>
    <source>
        <strain evidence="1">IL203A</strain>
    </source>
</reference>
<comment type="caution">
    <text evidence="1">The sequence shown here is derived from an EMBL/GenBank/DDBJ whole genome shotgun (WGS) entry which is preliminary data.</text>
</comment>
<gene>
    <name evidence="1" type="ORF">DHETER_LOCUS3411</name>
</gene>
<name>A0ACA9L6H0_9GLOM</name>
<protein>
    <submittedName>
        <fullName evidence="1">7451_t:CDS:1</fullName>
    </submittedName>
</protein>
<feature type="non-terminal residue" evidence="1">
    <location>
        <position position="270"/>
    </location>
</feature>